<dbReference type="OrthoDB" id="2086168at2"/>
<dbReference type="EMBL" id="FQVI01000013">
    <property type="protein sequence ID" value="SHF11395.1"/>
    <property type="molecule type" value="Genomic_DNA"/>
</dbReference>
<dbReference type="Proteomes" id="UP000184245">
    <property type="component" value="Unassembled WGS sequence"/>
</dbReference>
<gene>
    <name evidence="1" type="ORF">SAMN02745158_02573</name>
</gene>
<reference evidence="1 2" key="1">
    <citation type="submission" date="2016-11" db="EMBL/GenBank/DDBJ databases">
        <authorList>
            <person name="Jaros S."/>
            <person name="Januszkiewicz K."/>
            <person name="Wedrychowicz H."/>
        </authorList>
    </citation>
    <scope>NUCLEOTIDE SEQUENCE [LARGE SCALE GENOMIC DNA]</scope>
    <source>
        <strain evidence="1 2">DSM 17459</strain>
    </source>
</reference>
<protein>
    <submittedName>
        <fullName evidence="1">Uncharacterized protein</fullName>
    </submittedName>
</protein>
<sequence length="107" mass="11493">MCAACGVLSGGADWLERAGNPEGIGAEENATRRAERQNLIQMVNVLLAPGRAKLCDFHTKLILKGPTGQTKIVDDLAHVWVTADAIGLRPVDPLDEEYLSAIGLQKE</sequence>
<keyword evidence="2" id="KW-1185">Reference proteome</keyword>
<organism evidence="1 2">
    <name type="scientific">Lactonifactor longoviformis DSM 17459</name>
    <dbReference type="NCBI Taxonomy" id="1122155"/>
    <lineage>
        <taxon>Bacteria</taxon>
        <taxon>Bacillati</taxon>
        <taxon>Bacillota</taxon>
        <taxon>Clostridia</taxon>
        <taxon>Eubacteriales</taxon>
        <taxon>Clostridiaceae</taxon>
        <taxon>Lactonifactor</taxon>
    </lineage>
</organism>
<dbReference type="AlphaFoldDB" id="A0A1M4Z0A8"/>
<dbReference type="RefSeq" id="WP_072852370.1">
    <property type="nucleotide sequence ID" value="NZ_FQVI01000013.1"/>
</dbReference>
<dbReference type="STRING" id="1122155.SAMN02745158_02573"/>
<evidence type="ECO:0000313" key="1">
    <source>
        <dbReference type="EMBL" id="SHF11395.1"/>
    </source>
</evidence>
<name>A0A1M4Z0A8_9CLOT</name>
<accession>A0A1M4Z0A8</accession>
<proteinExistence type="predicted"/>
<evidence type="ECO:0000313" key="2">
    <source>
        <dbReference type="Proteomes" id="UP000184245"/>
    </source>
</evidence>